<evidence type="ECO:0000313" key="3">
    <source>
        <dbReference type="Proteomes" id="UP000008063"/>
    </source>
</evidence>
<dbReference type="InParanoid" id="F8QA36"/>
<proteinExistence type="predicted"/>
<dbReference type="HOGENOM" id="CLU_1620066_0_0_1"/>
<reference evidence="3" key="1">
    <citation type="journal article" date="2011" name="Science">
        <title>The plant cell wall-decomposing machinery underlies the functional diversity of forest fungi.</title>
        <authorList>
            <person name="Eastwood D.C."/>
            <person name="Floudas D."/>
            <person name="Binder M."/>
            <person name="Majcherczyk A."/>
            <person name="Schneider P."/>
            <person name="Aerts A."/>
            <person name="Asiegbu F.O."/>
            <person name="Baker S.E."/>
            <person name="Barry K."/>
            <person name="Bendiksby M."/>
            <person name="Blumentritt M."/>
            <person name="Coutinho P.M."/>
            <person name="Cullen D."/>
            <person name="de Vries R.P."/>
            <person name="Gathman A."/>
            <person name="Goodell B."/>
            <person name="Henrissat B."/>
            <person name="Ihrmark K."/>
            <person name="Kauserud H."/>
            <person name="Kohler A."/>
            <person name="LaButti K."/>
            <person name="Lapidus A."/>
            <person name="Lavin J.L."/>
            <person name="Lee Y.-H."/>
            <person name="Lindquist E."/>
            <person name="Lilly W."/>
            <person name="Lucas S."/>
            <person name="Morin E."/>
            <person name="Murat C."/>
            <person name="Oguiza J.A."/>
            <person name="Park J."/>
            <person name="Pisabarro A.G."/>
            <person name="Riley R."/>
            <person name="Rosling A."/>
            <person name="Salamov A."/>
            <person name="Schmidt O."/>
            <person name="Schmutz J."/>
            <person name="Skrede I."/>
            <person name="Stenlid J."/>
            <person name="Wiebenga A."/>
            <person name="Xie X."/>
            <person name="Kuees U."/>
            <person name="Hibbett D.S."/>
            <person name="Hoffmeister D."/>
            <person name="Hoegberg N."/>
            <person name="Martin F."/>
            <person name="Grigoriev I.V."/>
            <person name="Watkinson S.C."/>
        </authorList>
    </citation>
    <scope>NUCLEOTIDE SEQUENCE [LARGE SCALE GENOMIC DNA]</scope>
    <source>
        <strain evidence="3">strain S7.3</strain>
    </source>
</reference>
<accession>F8QA36</accession>
<name>F8QA36_SERL3</name>
<keyword evidence="3" id="KW-1185">Reference proteome</keyword>
<organism evidence="3">
    <name type="scientific">Serpula lacrymans var. lacrymans (strain S7.3)</name>
    <name type="common">Dry rot fungus</name>
    <dbReference type="NCBI Taxonomy" id="936435"/>
    <lineage>
        <taxon>Eukaryota</taxon>
        <taxon>Fungi</taxon>
        <taxon>Dikarya</taxon>
        <taxon>Basidiomycota</taxon>
        <taxon>Agaricomycotina</taxon>
        <taxon>Agaricomycetes</taxon>
        <taxon>Agaricomycetidae</taxon>
        <taxon>Boletales</taxon>
        <taxon>Coniophorineae</taxon>
        <taxon>Serpulaceae</taxon>
        <taxon>Serpula</taxon>
    </lineage>
</organism>
<protein>
    <submittedName>
        <fullName evidence="2">Uncharacterized protein</fullName>
    </submittedName>
</protein>
<dbReference type="Proteomes" id="UP000008063">
    <property type="component" value="Unassembled WGS sequence"/>
</dbReference>
<evidence type="ECO:0000313" key="2">
    <source>
        <dbReference type="EMBL" id="EGN94626.1"/>
    </source>
</evidence>
<sequence>MSSLSNEHIREGIWYTLELDRCIEEEKHLKATTVIFNISWIAKLTSSPLPESWGLLADDLNNVAFNMQNTAYESTPGGAGSDTLNEAGDGASLEEGDSISKADGELFKMAKYVTLIDEYHGSSNVWMDDWDEGNVVMAHLSYLVSPSKSIGSPRKRARGISDEL</sequence>
<dbReference type="EMBL" id="GL945487">
    <property type="protein sequence ID" value="EGN94626.1"/>
    <property type="molecule type" value="Genomic_DNA"/>
</dbReference>
<feature type="region of interest" description="Disordered" evidence="1">
    <location>
        <begin position="74"/>
        <end position="95"/>
    </location>
</feature>
<dbReference type="AlphaFoldDB" id="F8QA36"/>
<evidence type="ECO:0000256" key="1">
    <source>
        <dbReference type="SAM" id="MobiDB-lite"/>
    </source>
</evidence>
<gene>
    <name evidence="2" type="ORF">SERLA73DRAFT_155420</name>
</gene>